<evidence type="ECO:0000313" key="3">
    <source>
        <dbReference type="Proteomes" id="UP001597062"/>
    </source>
</evidence>
<keyword evidence="1" id="KW-0472">Membrane</keyword>
<sequence>MFKDLTKIIDWRNVLSIILILLLTKISFLEGFDFNTSITFHGLLMLIASSISLYISGSFIKFYHDKESYLSFFTSNNLKKGFLFFACIGIFLGSYVSLSINKPQFSFVFILVSLSTIWFAKNSKPKTIINNIFPSFVKSGNFMLIWWMDSPTSLTANQWEVFLKIELIVIYYITISFVSNFAKSVISDLCEYKIFKNKTDENLPIVLGEKTTKKVITNISFFIILVTTSLLVYLHDYIEVALIVLFTMLIPQIICLSKFKKSKTNEDYDKVVRILNFVFLVTVLAIPLMSFFLRNASK</sequence>
<feature type="transmembrane region" description="Helical" evidence="1">
    <location>
        <begin position="38"/>
        <end position="60"/>
    </location>
</feature>
<feature type="transmembrane region" description="Helical" evidence="1">
    <location>
        <begin position="215"/>
        <end position="234"/>
    </location>
</feature>
<feature type="transmembrane region" description="Helical" evidence="1">
    <location>
        <begin position="81"/>
        <end position="98"/>
    </location>
</feature>
<reference evidence="3" key="1">
    <citation type="journal article" date="2019" name="Int. J. Syst. Evol. Microbiol.">
        <title>The Global Catalogue of Microorganisms (GCM) 10K type strain sequencing project: providing services to taxonomists for standard genome sequencing and annotation.</title>
        <authorList>
            <consortium name="The Broad Institute Genomics Platform"/>
            <consortium name="The Broad Institute Genome Sequencing Center for Infectious Disease"/>
            <person name="Wu L."/>
            <person name="Ma J."/>
        </authorList>
    </citation>
    <scope>NUCLEOTIDE SEQUENCE [LARGE SCALE GENOMIC DNA]</scope>
    <source>
        <strain evidence="3">CCUG 60527</strain>
    </source>
</reference>
<accession>A0ABW3JMT4</accession>
<proteinExistence type="predicted"/>
<feature type="transmembrane region" description="Helical" evidence="1">
    <location>
        <begin position="240"/>
        <end position="259"/>
    </location>
</feature>
<name>A0ABW3JMT4_9FLAO</name>
<dbReference type="Proteomes" id="UP001597062">
    <property type="component" value="Unassembled WGS sequence"/>
</dbReference>
<keyword evidence="1" id="KW-0812">Transmembrane</keyword>
<dbReference type="EMBL" id="JBHTJR010000014">
    <property type="protein sequence ID" value="MFD0991797.1"/>
    <property type="molecule type" value="Genomic_DNA"/>
</dbReference>
<evidence type="ECO:0000313" key="2">
    <source>
        <dbReference type="EMBL" id="MFD0991797.1"/>
    </source>
</evidence>
<feature type="transmembrane region" description="Helical" evidence="1">
    <location>
        <begin position="271"/>
        <end position="293"/>
    </location>
</feature>
<feature type="transmembrane region" description="Helical" evidence="1">
    <location>
        <begin position="104"/>
        <end position="121"/>
    </location>
</feature>
<evidence type="ECO:0000256" key="1">
    <source>
        <dbReference type="SAM" id="Phobius"/>
    </source>
</evidence>
<evidence type="ECO:0008006" key="4">
    <source>
        <dbReference type="Google" id="ProtNLM"/>
    </source>
</evidence>
<protein>
    <recommendedName>
        <fullName evidence="4">Prenyltransferase</fullName>
    </recommendedName>
</protein>
<organism evidence="2 3">
    <name type="scientific">Tenacibaculum geojense</name>
    <dbReference type="NCBI Taxonomy" id="915352"/>
    <lineage>
        <taxon>Bacteria</taxon>
        <taxon>Pseudomonadati</taxon>
        <taxon>Bacteroidota</taxon>
        <taxon>Flavobacteriia</taxon>
        <taxon>Flavobacteriales</taxon>
        <taxon>Flavobacteriaceae</taxon>
        <taxon>Tenacibaculum</taxon>
    </lineage>
</organism>
<feature type="transmembrane region" description="Helical" evidence="1">
    <location>
        <begin position="128"/>
        <end position="148"/>
    </location>
</feature>
<gene>
    <name evidence="2" type="ORF">ACFQ1U_01150</name>
</gene>
<feature type="transmembrane region" description="Helical" evidence="1">
    <location>
        <begin position="168"/>
        <end position="186"/>
    </location>
</feature>
<keyword evidence="1" id="KW-1133">Transmembrane helix</keyword>
<comment type="caution">
    <text evidence="2">The sequence shown here is derived from an EMBL/GenBank/DDBJ whole genome shotgun (WGS) entry which is preliminary data.</text>
</comment>
<keyword evidence="3" id="KW-1185">Reference proteome</keyword>
<feature type="transmembrane region" description="Helical" evidence="1">
    <location>
        <begin position="12"/>
        <end position="32"/>
    </location>
</feature>
<dbReference type="RefSeq" id="WP_386104436.1">
    <property type="nucleotide sequence ID" value="NZ_JBHTJR010000014.1"/>
</dbReference>